<proteinExistence type="predicted"/>
<organism evidence="1 2">
    <name type="scientific">Polarella glacialis</name>
    <name type="common">Dinoflagellate</name>
    <dbReference type="NCBI Taxonomy" id="89957"/>
    <lineage>
        <taxon>Eukaryota</taxon>
        <taxon>Sar</taxon>
        <taxon>Alveolata</taxon>
        <taxon>Dinophyceae</taxon>
        <taxon>Suessiales</taxon>
        <taxon>Suessiaceae</taxon>
        <taxon>Polarella</taxon>
    </lineage>
</organism>
<reference evidence="1" key="1">
    <citation type="submission" date="2021-02" db="EMBL/GenBank/DDBJ databases">
        <authorList>
            <person name="Dougan E. K."/>
            <person name="Rhodes N."/>
            <person name="Thang M."/>
            <person name="Chan C."/>
        </authorList>
    </citation>
    <scope>NUCLEOTIDE SEQUENCE</scope>
</reference>
<evidence type="ECO:0000313" key="2">
    <source>
        <dbReference type="Proteomes" id="UP000626109"/>
    </source>
</evidence>
<gene>
    <name evidence="1" type="ORF">PGLA2088_LOCUS24389</name>
</gene>
<dbReference type="Proteomes" id="UP000626109">
    <property type="component" value="Unassembled WGS sequence"/>
</dbReference>
<name>A0A813JPB2_POLGL</name>
<accession>A0A813JPB2</accession>
<protein>
    <submittedName>
        <fullName evidence="1">Uncharacterized protein</fullName>
    </submittedName>
</protein>
<evidence type="ECO:0000313" key="1">
    <source>
        <dbReference type="EMBL" id="CAE8685275.1"/>
    </source>
</evidence>
<comment type="caution">
    <text evidence="1">The sequence shown here is derived from an EMBL/GenBank/DDBJ whole genome shotgun (WGS) entry which is preliminary data.</text>
</comment>
<dbReference type="AlphaFoldDB" id="A0A813JPB2"/>
<sequence>MQLHLNLINCSWHCTPHVAFYVYRHDLKHGLSVEGLKTAISGSGINVYGPTGETNSSKALDVILQKLDSSACQRLGYTSLEDELLSELAAVRPQSTWQVYEDLPLADLSSKARGDCLKELVRAVDSLLYPACIIKDADSDAFAWLRGGARINCKSA</sequence>
<dbReference type="EMBL" id="CAJNNW010026430">
    <property type="protein sequence ID" value="CAE8685275.1"/>
    <property type="molecule type" value="Genomic_DNA"/>
</dbReference>